<protein>
    <recommendedName>
        <fullName evidence="4">Transposase DDE domain-containing protein</fullName>
    </recommendedName>
</protein>
<feature type="transmembrane region" description="Helical" evidence="1">
    <location>
        <begin position="179"/>
        <end position="200"/>
    </location>
</feature>
<keyword evidence="1" id="KW-0472">Membrane</keyword>
<sequence length="276" mass="31527">MESEKKSKLYKEEPDDPKDKWIAFYTNIGWIADDADEESDLESLTEEQREMPLTPLELADDFRARWGIETGYRKLKEDFLAKSRSARYYIRVQVFYFAVLWYNMWLAANVKGAGEVGTDLGDDDENYLFRGPEVMRAIEAPHRHHPESVVAESEGWPAGVHAGSGPAQRRYRNAVSRDLLAGVGFALLEVAYLSIPNSIYHFGLDSLRDTQSKSPEPSNAMMWLYRFIGVCLVVMSILYYSNVLRLPHPLHVAPPFQPIVSANLSDRLARSIQHDR</sequence>
<dbReference type="OrthoDB" id="225944at2157"/>
<gene>
    <name evidence="2" type="ORF">SAMN04487948_11438</name>
</gene>
<evidence type="ECO:0008006" key="4">
    <source>
        <dbReference type="Google" id="ProtNLM"/>
    </source>
</evidence>
<keyword evidence="1" id="KW-1133">Transmembrane helix</keyword>
<keyword evidence="3" id="KW-1185">Reference proteome</keyword>
<evidence type="ECO:0000256" key="1">
    <source>
        <dbReference type="SAM" id="Phobius"/>
    </source>
</evidence>
<dbReference type="EMBL" id="FODV01000014">
    <property type="protein sequence ID" value="SEP10348.1"/>
    <property type="molecule type" value="Genomic_DNA"/>
</dbReference>
<keyword evidence="1" id="KW-0812">Transmembrane</keyword>
<proteinExistence type="predicted"/>
<dbReference type="RefSeq" id="WP_139246700.1">
    <property type="nucleotide sequence ID" value="NZ_FODV01000014.1"/>
</dbReference>
<dbReference type="AlphaFoldDB" id="A0A1H8V6F8"/>
<evidence type="ECO:0000313" key="3">
    <source>
        <dbReference type="Proteomes" id="UP000199126"/>
    </source>
</evidence>
<reference evidence="3" key="1">
    <citation type="submission" date="2016-10" db="EMBL/GenBank/DDBJ databases">
        <authorList>
            <person name="Varghese N."/>
            <person name="Submissions S."/>
        </authorList>
    </citation>
    <scope>NUCLEOTIDE SEQUENCE [LARGE SCALE GENOMIC DNA]</scope>
    <source>
        <strain evidence="3">CGMCC 1.10121</strain>
    </source>
</reference>
<accession>A0A1H8V6F8</accession>
<evidence type="ECO:0000313" key="2">
    <source>
        <dbReference type="EMBL" id="SEP10348.1"/>
    </source>
</evidence>
<dbReference type="Proteomes" id="UP000199126">
    <property type="component" value="Unassembled WGS sequence"/>
</dbReference>
<organism evidence="2 3">
    <name type="scientific">Halogranum amylolyticum</name>
    <dbReference type="NCBI Taxonomy" id="660520"/>
    <lineage>
        <taxon>Archaea</taxon>
        <taxon>Methanobacteriati</taxon>
        <taxon>Methanobacteriota</taxon>
        <taxon>Stenosarchaea group</taxon>
        <taxon>Halobacteria</taxon>
        <taxon>Halobacteriales</taxon>
        <taxon>Haloferacaceae</taxon>
    </lineage>
</organism>
<feature type="transmembrane region" description="Helical" evidence="1">
    <location>
        <begin position="220"/>
        <end position="240"/>
    </location>
</feature>
<name>A0A1H8V6F8_9EURY</name>